<evidence type="ECO:0000256" key="5">
    <source>
        <dbReference type="SAM" id="Phobius"/>
    </source>
</evidence>
<dbReference type="Proteomes" id="UP000708148">
    <property type="component" value="Unassembled WGS sequence"/>
</dbReference>
<keyword evidence="3 5" id="KW-1133">Transmembrane helix</keyword>
<dbReference type="PANTHER" id="PTHR31154:SF4">
    <property type="entry name" value="MEMBRANE TRANSPORTER PROTEIN"/>
    <property type="match status" value="1"/>
</dbReference>
<comment type="subcellular location">
    <subcellularLocation>
        <location evidence="1">Membrane</location>
        <topology evidence="1">Multi-pass membrane protein</topology>
    </subcellularLocation>
</comment>
<dbReference type="AlphaFoldDB" id="A0A8S1J926"/>
<dbReference type="EMBL" id="CAJHUC010001889">
    <property type="protein sequence ID" value="CAD7702611.1"/>
    <property type="molecule type" value="Genomic_DNA"/>
</dbReference>
<evidence type="ECO:0000313" key="7">
    <source>
        <dbReference type="Proteomes" id="UP000708148"/>
    </source>
</evidence>
<organism evidence="6 7">
    <name type="scientific">Ostreobium quekettii</name>
    <dbReference type="NCBI Taxonomy" id="121088"/>
    <lineage>
        <taxon>Eukaryota</taxon>
        <taxon>Viridiplantae</taxon>
        <taxon>Chlorophyta</taxon>
        <taxon>core chlorophytes</taxon>
        <taxon>Ulvophyceae</taxon>
        <taxon>TCBD clade</taxon>
        <taxon>Bryopsidales</taxon>
        <taxon>Ostreobineae</taxon>
        <taxon>Ostreobiaceae</taxon>
        <taxon>Ostreobium</taxon>
    </lineage>
</organism>
<comment type="caution">
    <text evidence="6">The sequence shown here is derived from an EMBL/GenBank/DDBJ whole genome shotgun (WGS) entry which is preliminary data.</text>
</comment>
<evidence type="ECO:0000256" key="1">
    <source>
        <dbReference type="ARBA" id="ARBA00004141"/>
    </source>
</evidence>
<feature type="transmembrane region" description="Helical" evidence="5">
    <location>
        <begin position="119"/>
        <end position="152"/>
    </location>
</feature>
<feature type="transmembrane region" description="Helical" evidence="5">
    <location>
        <begin position="158"/>
        <end position="177"/>
    </location>
</feature>
<proteinExistence type="predicted"/>
<sequence length="308" mass="32991">MTLVFSVLPVVALDTSYMVQSVAMSAASFTILFMRVKVDFRSLLWCTVGGVPGIVFGLEGVAPRLTPSYTKMYFVVIWFAFAFSLYLLNRNHGRPVFGKVYDFDRGAIGILGLRIKWKALVLMGFGFVGGIFTAMTGSGIDICAFSALTLLFRVSEKVATPTSVILMAANSCVGFTYRQLAMGGVEEDAWSFFAVSVPLAVIFAPMGSLLGSHLHRPWLQGDDDGKMDNEDPAHLVPTSGAILVGGAAFFKLMEVAGMRLQDVQERRLKQGPGALQLASGAVRADASASSGSVTSTGTDDAEVQCLHC</sequence>
<dbReference type="OrthoDB" id="565023at2759"/>
<feature type="transmembrane region" description="Helical" evidence="5">
    <location>
        <begin position="43"/>
        <end position="62"/>
    </location>
</feature>
<feature type="transmembrane region" description="Helical" evidence="5">
    <location>
        <begin position="17"/>
        <end position="36"/>
    </location>
</feature>
<feature type="transmembrane region" description="Helical" evidence="5">
    <location>
        <begin position="232"/>
        <end position="250"/>
    </location>
</feature>
<reference evidence="6" key="1">
    <citation type="submission" date="2020-12" db="EMBL/GenBank/DDBJ databases">
        <authorList>
            <person name="Iha C."/>
        </authorList>
    </citation>
    <scope>NUCLEOTIDE SEQUENCE</scope>
</reference>
<dbReference type="PANTHER" id="PTHR31154">
    <property type="entry name" value="MEMBRANE TRANSPORTER PROTEIN"/>
    <property type="match status" value="1"/>
</dbReference>
<dbReference type="InterPro" id="IPR002781">
    <property type="entry name" value="TM_pro_TauE-like"/>
</dbReference>
<keyword evidence="4 5" id="KW-0472">Membrane</keyword>
<dbReference type="GO" id="GO:0016020">
    <property type="term" value="C:membrane"/>
    <property type="evidence" value="ECO:0007669"/>
    <property type="project" value="UniProtKB-SubCell"/>
</dbReference>
<accession>A0A8S1J926</accession>
<evidence type="ECO:0000313" key="6">
    <source>
        <dbReference type="EMBL" id="CAD7702611.1"/>
    </source>
</evidence>
<feature type="transmembrane region" description="Helical" evidence="5">
    <location>
        <begin position="189"/>
        <end position="212"/>
    </location>
</feature>
<evidence type="ECO:0000256" key="3">
    <source>
        <dbReference type="ARBA" id="ARBA00022989"/>
    </source>
</evidence>
<protein>
    <recommendedName>
        <fullName evidence="8">Membrane transporter protein</fullName>
    </recommendedName>
</protein>
<keyword evidence="7" id="KW-1185">Reference proteome</keyword>
<evidence type="ECO:0008006" key="8">
    <source>
        <dbReference type="Google" id="ProtNLM"/>
    </source>
</evidence>
<gene>
    <name evidence="6" type="ORF">OSTQU699_LOCUS7968</name>
</gene>
<dbReference type="Pfam" id="PF01925">
    <property type="entry name" value="TauE"/>
    <property type="match status" value="1"/>
</dbReference>
<feature type="transmembrane region" description="Helical" evidence="5">
    <location>
        <begin position="68"/>
        <end position="88"/>
    </location>
</feature>
<evidence type="ECO:0000256" key="2">
    <source>
        <dbReference type="ARBA" id="ARBA00022692"/>
    </source>
</evidence>
<keyword evidence="2 5" id="KW-0812">Transmembrane</keyword>
<name>A0A8S1J926_9CHLO</name>
<evidence type="ECO:0000256" key="4">
    <source>
        <dbReference type="ARBA" id="ARBA00023136"/>
    </source>
</evidence>